<evidence type="ECO:0000313" key="3">
    <source>
        <dbReference type="Proteomes" id="UP000613580"/>
    </source>
</evidence>
<name>A0A8H6TTL4_MYCCL</name>
<feature type="region of interest" description="Disordered" evidence="1">
    <location>
        <begin position="1"/>
        <end position="50"/>
    </location>
</feature>
<dbReference type="AlphaFoldDB" id="A0A8H6TTL4"/>
<protein>
    <submittedName>
        <fullName evidence="2">Uncharacterized protein</fullName>
    </submittedName>
</protein>
<keyword evidence="3" id="KW-1185">Reference proteome</keyword>
<reference evidence="2" key="1">
    <citation type="submission" date="2020-05" db="EMBL/GenBank/DDBJ databases">
        <title>Mycena genomes resolve the evolution of fungal bioluminescence.</title>
        <authorList>
            <person name="Tsai I.J."/>
        </authorList>
    </citation>
    <scope>NUCLEOTIDE SEQUENCE</scope>
    <source>
        <strain evidence="2">110903Hualien_Pintung</strain>
    </source>
</reference>
<proteinExistence type="predicted"/>
<gene>
    <name evidence="2" type="ORF">HMN09_00128500</name>
</gene>
<evidence type="ECO:0000256" key="1">
    <source>
        <dbReference type="SAM" id="MobiDB-lite"/>
    </source>
</evidence>
<accession>A0A8H6TTL4</accession>
<evidence type="ECO:0000313" key="2">
    <source>
        <dbReference type="EMBL" id="KAF7323475.1"/>
    </source>
</evidence>
<dbReference type="EMBL" id="JACAZE010000001">
    <property type="protein sequence ID" value="KAF7323475.1"/>
    <property type="molecule type" value="Genomic_DNA"/>
</dbReference>
<organism evidence="2 3">
    <name type="scientific">Mycena chlorophos</name>
    <name type="common">Agaric fungus</name>
    <name type="synonym">Agaricus chlorophos</name>
    <dbReference type="NCBI Taxonomy" id="658473"/>
    <lineage>
        <taxon>Eukaryota</taxon>
        <taxon>Fungi</taxon>
        <taxon>Dikarya</taxon>
        <taxon>Basidiomycota</taxon>
        <taxon>Agaricomycotina</taxon>
        <taxon>Agaricomycetes</taxon>
        <taxon>Agaricomycetidae</taxon>
        <taxon>Agaricales</taxon>
        <taxon>Marasmiineae</taxon>
        <taxon>Mycenaceae</taxon>
        <taxon>Mycena</taxon>
    </lineage>
</organism>
<sequence length="218" mass="24765">MLPLRRTNTDTSHVSDSELEREEERRRHKAETARKRPRETRNKTSPPSSLQQYDVVCGYYGARITALEQEVSELRDMLQGHKSDLPCFLRSRGRVPFPSMHIPTLSRPRRHCCRPGHDVDAGTRAHADIPLWYAAQSAPASTKGECTRLYLRLHGIEYFFSSSKLVPNPPASLGSPSNASKGYFSRLSTTSKPPNRSIPLQPNWVFSDMLHAAIQVWR</sequence>
<dbReference type="Proteomes" id="UP000613580">
    <property type="component" value="Unassembled WGS sequence"/>
</dbReference>
<feature type="compositionally biased region" description="Basic and acidic residues" evidence="1">
    <location>
        <begin position="13"/>
        <end position="42"/>
    </location>
</feature>
<comment type="caution">
    <text evidence="2">The sequence shown here is derived from an EMBL/GenBank/DDBJ whole genome shotgun (WGS) entry which is preliminary data.</text>
</comment>